<keyword evidence="2 5" id="KW-0489">Methyltransferase</keyword>
<dbReference type="GO" id="GO:0005737">
    <property type="term" value="C:cytoplasm"/>
    <property type="evidence" value="ECO:0007669"/>
    <property type="project" value="UniProtKB-ARBA"/>
</dbReference>
<dbReference type="GO" id="GO:0032259">
    <property type="term" value="P:methylation"/>
    <property type="evidence" value="ECO:0007669"/>
    <property type="project" value="UniProtKB-KW"/>
</dbReference>
<evidence type="ECO:0000256" key="1">
    <source>
        <dbReference type="ARBA" id="ARBA00007228"/>
    </source>
</evidence>
<dbReference type="PATRIC" id="fig|176280.10.peg.803"/>
<dbReference type="SUPFAM" id="SSF55315">
    <property type="entry name" value="L30e-like"/>
    <property type="match status" value="1"/>
</dbReference>
<dbReference type="InterPro" id="IPR001537">
    <property type="entry name" value="SpoU_MeTrfase"/>
</dbReference>
<dbReference type="PANTHER" id="PTHR43191">
    <property type="entry name" value="RRNA METHYLTRANSFERASE 3"/>
    <property type="match status" value="1"/>
</dbReference>
<dbReference type="KEGG" id="sep:SE_0830"/>
<dbReference type="RefSeq" id="WP_002485784.1">
    <property type="nucleotide sequence ID" value="NC_004461.1"/>
</dbReference>
<dbReference type="SMART" id="SM00967">
    <property type="entry name" value="SpoU_sub_bind"/>
    <property type="match status" value="1"/>
</dbReference>
<dbReference type="HOGENOM" id="CLU_021322_3_2_9"/>
<dbReference type="CDD" id="cd18095">
    <property type="entry name" value="SpoU-like_rRNA-MTase"/>
    <property type="match status" value="1"/>
</dbReference>
<dbReference type="AlphaFoldDB" id="A0A0H2VG04"/>
<comment type="similarity">
    <text evidence="1">Belongs to the class IV-like SAM-binding methyltransferase superfamily. RNA methyltransferase TrmH family.</text>
</comment>
<dbReference type="OrthoDB" id="9794400at2"/>
<dbReference type="Gene3D" id="3.40.1280.10">
    <property type="match status" value="1"/>
</dbReference>
<proteinExistence type="inferred from homology"/>
<sequence length="246" mass="27055">MEQITSAQNSKIKNANKLKKKRERDKTGLALVEGIHLIEEAYQSQIEVIQLFIVDTDRMSSSIIDYAKEVYQINLKVAEALSGTVTPQGFFAIIKKPTYDKTLAKQVLLIDRIQDPGNLGTLIRTADAAGLDLIVMEKGTADPFQDKVIRASQGSIFHIPVIFDDINNYIHQFNGPVYGTALENAVSFNDIEAQANFALILGNEGEGVNPDLLKETTQNLTIPIYGKAESLNVAIAGSILMYQLKG</sequence>
<dbReference type="InterPro" id="IPR029026">
    <property type="entry name" value="tRNA_m1G_MTases_N"/>
</dbReference>
<dbReference type="GO" id="GO:0006396">
    <property type="term" value="P:RNA processing"/>
    <property type="evidence" value="ECO:0007669"/>
    <property type="project" value="InterPro"/>
</dbReference>
<dbReference type="eggNOG" id="COG0566">
    <property type="taxonomic scope" value="Bacteria"/>
</dbReference>
<name>A0A0H2VG04_STAES</name>
<dbReference type="EMBL" id="AE015929">
    <property type="protein sequence ID" value="AAO04427.1"/>
    <property type="molecule type" value="Genomic_DNA"/>
</dbReference>
<evidence type="ECO:0000256" key="2">
    <source>
        <dbReference type="ARBA" id="ARBA00022603"/>
    </source>
</evidence>
<gene>
    <name evidence="5" type="ordered locus">SE_0830</name>
</gene>
<protein>
    <submittedName>
        <fullName evidence="5">rRNA methylase</fullName>
    </submittedName>
</protein>
<dbReference type="InterPro" id="IPR029064">
    <property type="entry name" value="Ribosomal_eL30-like_sf"/>
</dbReference>
<dbReference type="Gene3D" id="3.30.1330.30">
    <property type="match status" value="1"/>
</dbReference>
<dbReference type="Pfam" id="PF22435">
    <property type="entry name" value="MRM3-like_sub_bind"/>
    <property type="match status" value="1"/>
</dbReference>
<evidence type="ECO:0000259" key="4">
    <source>
        <dbReference type="SMART" id="SM00967"/>
    </source>
</evidence>
<dbReference type="InterPro" id="IPR029028">
    <property type="entry name" value="Alpha/beta_knot_MTases"/>
</dbReference>
<dbReference type="Pfam" id="PF00588">
    <property type="entry name" value="SpoU_methylase"/>
    <property type="match status" value="1"/>
</dbReference>
<dbReference type="PANTHER" id="PTHR43191:SF2">
    <property type="entry name" value="RRNA METHYLTRANSFERASE 3, MITOCHONDRIAL"/>
    <property type="match status" value="1"/>
</dbReference>
<dbReference type="InterPro" id="IPR053888">
    <property type="entry name" value="MRM3-like_sub_bind"/>
</dbReference>
<feature type="domain" description="RNA 2-O ribose methyltransferase substrate binding" evidence="4">
    <location>
        <begin position="31"/>
        <end position="100"/>
    </location>
</feature>
<keyword evidence="3" id="KW-0808">Transferase</keyword>
<reference evidence="5 6" key="1">
    <citation type="journal article" date="2003" name="Mol. Microbiol.">
        <title>Genome-based analysis of virulence genes in a non-biofilm-forming Staphylococcus epidermidis strain (ATCC 12228).</title>
        <authorList>
            <person name="Zhang Y.Q."/>
            <person name="Ren S.X."/>
            <person name="Li H.L."/>
            <person name="Wang Y.X."/>
            <person name="Fu G."/>
            <person name="Yang J."/>
            <person name="Qin Z.Q."/>
            <person name="Miao Y.G."/>
            <person name="Wang W.Y."/>
            <person name="Chen R.S."/>
            <person name="Shen Y."/>
            <person name="Chen Z."/>
            <person name="Yuan Z.H."/>
            <person name="Zhao G.P."/>
            <person name="Qu D."/>
            <person name="Danchin A."/>
            <person name="Wen Y.M."/>
        </authorList>
    </citation>
    <scope>NUCLEOTIDE SEQUENCE [LARGE SCALE GENOMIC DNA]</scope>
    <source>
        <strain evidence="6">ATCC 12228 / FDA PCI 1200</strain>
    </source>
</reference>
<dbReference type="InterPro" id="IPR051259">
    <property type="entry name" value="rRNA_Methyltransferase"/>
</dbReference>
<dbReference type="GeneID" id="50019032"/>
<dbReference type="SUPFAM" id="SSF75217">
    <property type="entry name" value="alpha/beta knot"/>
    <property type="match status" value="1"/>
</dbReference>
<evidence type="ECO:0000256" key="3">
    <source>
        <dbReference type="ARBA" id="ARBA00022679"/>
    </source>
</evidence>
<evidence type="ECO:0000313" key="6">
    <source>
        <dbReference type="Proteomes" id="UP000001411"/>
    </source>
</evidence>
<dbReference type="GO" id="GO:0008173">
    <property type="term" value="F:RNA methyltransferase activity"/>
    <property type="evidence" value="ECO:0007669"/>
    <property type="project" value="InterPro"/>
</dbReference>
<organism evidence="5 6">
    <name type="scientific">Staphylococcus epidermidis (strain ATCC 12228 / FDA PCI 1200)</name>
    <dbReference type="NCBI Taxonomy" id="176280"/>
    <lineage>
        <taxon>Bacteria</taxon>
        <taxon>Bacillati</taxon>
        <taxon>Bacillota</taxon>
        <taxon>Bacilli</taxon>
        <taxon>Bacillales</taxon>
        <taxon>Staphylococcaceae</taxon>
        <taxon>Staphylococcus</taxon>
    </lineage>
</organism>
<dbReference type="InterPro" id="IPR013123">
    <property type="entry name" value="SpoU_subst-bd"/>
</dbReference>
<evidence type="ECO:0000313" key="5">
    <source>
        <dbReference type="EMBL" id="AAO04427.1"/>
    </source>
</evidence>
<accession>A0A0H2VG04</accession>
<dbReference type="GO" id="GO:0003723">
    <property type="term" value="F:RNA binding"/>
    <property type="evidence" value="ECO:0007669"/>
    <property type="project" value="InterPro"/>
</dbReference>
<dbReference type="Proteomes" id="UP000001411">
    <property type="component" value="Chromosome"/>
</dbReference>